<dbReference type="InterPro" id="IPR013785">
    <property type="entry name" value="Aldolase_TIM"/>
</dbReference>
<dbReference type="PROSITE" id="PS01085">
    <property type="entry name" value="RIBUL_P_3_EPIMER_1"/>
    <property type="match status" value="1"/>
</dbReference>
<feature type="non-terminal residue" evidence="3">
    <location>
        <position position="111"/>
    </location>
</feature>
<reference evidence="3" key="1">
    <citation type="journal article" date="2014" name="Front. Microbiol.">
        <title>High frequency of phylogenetically diverse reductive dehalogenase-homologous genes in deep subseafloor sedimentary metagenomes.</title>
        <authorList>
            <person name="Kawai M."/>
            <person name="Futagami T."/>
            <person name="Toyoda A."/>
            <person name="Takaki Y."/>
            <person name="Nishi S."/>
            <person name="Hori S."/>
            <person name="Arai W."/>
            <person name="Tsubouchi T."/>
            <person name="Morono Y."/>
            <person name="Uchiyama I."/>
            <person name="Ito T."/>
            <person name="Fujiyama A."/>
            <person name="Inagaki F."/>
            <person name="Takami H."/>
        </authorList>
    </citation>
    <scope>NUCLEOTIDE SEQUENCE</scope>
    <source>
        <strain evidence="3">Expedition CK06-06</strain>
    </source>
</reference>
<proteinExistence type="predicted"/>
<dbReference type="InterPro" id="IPR011060">
    <property type="entry name" value="RibuloseP-bd_barrel"/>
</dbReference>
<name>X0TUT4_9ZZZZ</name>
<protein>
    <recommendedName>
        <fullName evidence="4">Ribulose-phosphate 3-epimerase</fullName>
    </recommendedName>
</protein>
<dbReference type="GO" id="GO:0005975">
    <property type="term" value="P:carbohydrate metabolic process"/>
    <property type="evidence" value="ECO:0007669"/>
    <property type="project" value="InterPro"/>
</dbReference>
<dbReference type="Gene3D" id="3.20.20.70">
    <property type="entry name" value="Aldolase class I"/>
    <property type="match status" value="1"/>
</dbReference>
<dbReference type="InterPro" id="IPR000056">
    <property type="entry name" value="Ribul_P_3_epim-like"/>
</dbReference>
<dbReference type="Pfam" id="PF00834">
    <property type="entry name" value="Ribul_P_3_epim"/>
    <property type="match status" value="1"/>
</dbReference>
<gene>
    <name evidence="3" type="ORF">S01H1_26435</name>
</gene>
<dbReference type="AlphaFoldDB" id="X0TUT4"/>
<dbReference type="GO" id="GO:0046872">
    <property type="term" value="F:metal ion binding"/>
    <property type="evidence" value="ECO:0007669"/>
    <property type="project" value="UniProtKB-KW"/>
</dbReference>
<dbReference type="PANTHER" id="PTHR11749">
    <property type="entry name" value="RIBULOSE-5-PHOSPHATE-3-EPIMERASE"/>
    <property type="match status" value="1"/>
</dbReference>
<dbReference type="GO" id="GO:0016857">
    <property type="term" value="F:racemase and epimerase activity, acting on carbohydrates and derivatives"/>
    <property type="evidence" value="ECO:0007669"/>
    <property type="project" value="InterPro"/>
</dbReference>
<keyword evidence="2" id="KW-0413">Isomerase</keyword>
<evidence type="ECO:0000313" key="3">
    <source>
        <dbReference type="EMBL" id="GAF96964.1"/>
    </source>
</evidence>
<evidence type="ECO:0000256" key="1">
    <source>
        <dbReference type="ARBA" id="ARBA00022723"/>
    </source>
</evidence>
<evidence type="ECO:0000256" key="2">
    <source>
        <dbReference type="ARBA" id="ARBA00023235"/>
    </source>
</evidence>
<dbReference type="EMBL" id="BARS01016024">
    <property type="protein sequence ID" value="GAF96964.1"/>
    <property type="molecule type" value="Genomic_DNA"/>
</dbReference>
<dbReference type="SUPFAM" id="SSF51366">
    <property type="entry name" value="Ribulose-phoshate binding barrel"/>
    <property type="match status" value="1"/>
</dbReference>
<keyword evidence="1" id="KW-0479">Metal-binding</keyword>
<comment type="caution">
    <text evidence="3">The sequence shown here is derived from an EMBL/GenBank/DDBJ whole genome shotgun (WGS) entry which is preliminary data.</text>
</comment>
<organism evidence="3">
    <name type="scientific">marine sediment metagenome</name>
    <dbReference type="NCBI Taxonomy" id="412755"/>
    <lineage>
        <taxon>unclassified sequences</taxon>
        <taxon>metagenomes</taxon>
        <taxon>ecological metagenomes</taxon>
    </lineage>
</organism>
<accession>X0TUT4</accession>
<sequence length="111" mass="11669">MGARQLPAGLQITPSLLAADFGALAAEIRSVEAGGVEILHLDVMDGHFVPNITFGPPVVRSVRRSTELFLDTHLMIARPLELLEPFVKAGADLLTLHAEALEPAPPAGGSP</sequence>
<evidence type="ECO:0008006" key="4">
    <source>
        <dbReference type="Google" id="ProtNLM"/>
    </source>
</evidence>